<evidence type="ECO:0000313" key="2">
    <source>
        <dbReference type="Proteomes" id="UP000230423"/>
    </source>
</evidence>
<reference evidence="1 2" key="1">
    <citation type="submission" date="2015-09" db="EMBL/GenBank/DDBJ databases">
        <title>Draft genome of the parasitic nematode Teladorsagia circumcincta isolate WARC Sus (inbred).</title>
        <authorList>
            <person name="Mitreva M."/>
        </authorList>
    </citation>
    <scope>NUCLEOTIDE SEQUENCE [LARGE SCALE GENOMIC DNA]</scope>
    <source>
        <strain evidence="1 2">S</strain>
    </source>
</reference>
<gene>
    <name evidence="1" type="ORF">TELCIR_22350</name>
</gene>
<name>A0A2G9TE69_TELCI</name>
<dbReference type="Proteomes" id="UP000230423">
    <property type="component" value="Unassembled WGS sequence"/>
</dbReference>
<feature type="non-terminal residue" evidence="1">
    <location>
        <position position="1"/>
    </location>
</feature>
<organism evidence="1 2">
    <name type="scientific">Teladorsagia circumcincta</name>
    <name type="common">Brown stomach worm</name>
    <name type="synonym">Ostertagia circumcincta</name>
    <dbReference type="NCBI Taxonomy" id="45464"/>
    <lineage>
        <taxon>Eukaryota</taxon>
        <taxon>Metazoa</taxon>
        <taxon>Ecdysozoa</taxon>
        <taxon>Nematoda</taxon>
        <taxon>Chromadorea</taxon>
        <taxon>Rhabditida</taxon>
        <taxon>Rhabditina</taxon>
        <taxon>Rhabditomorpha</taxon>
        <taxon>Strongyloidea</taxon>
        <taxon>Trichostrongylidae</taxon>
        <taxon>Teladorsagia</taxon>
    </lineage>
</organism>
<sequence length="67" mass="8208">KDASKRYIHEKSIFQELTHLKRMQIQYGKVQERILVRSLVGNFCKMHGLDPVHFKFQTFYAWEKFLY</sequence>
<proteinExistence type="predicted"/>
<accession>A0A2G9TE69</accession>
<dbReference type="AlphaFoldDB" id="A0A2G9TE69"/>
<evidence type="ECO:0000313" key="1">
    <source>
        <dbReference type="EMBL" id="PIO56251.1"/>
    </source>
</evidence>
<dbReference type="EMBL" id="KZ379661">
    <property type="protein sequence ID" value="PIO56251.1"/>
    <property type="molecule type" value="Genomic_DNA"/>
</dbReference>
<feature type="non-terminal residue" evidence="1">
    <location>
        <position position="67"/>
    </location>
</feature>
<dbReference type="OrthoDB" id="5868929at2759"/>
<keyword evidence="2" id="KW-1185">Reference proteome</keyword>
<protein>
    <submittedName>
        <fullName evidence="1">Uncharacterized protein</fullName>
    </submittedName>
</protein>